<protein>
    <submittedName>
        <fullName evidence="2">Uncharacterized protein</fullName>
    </submittedName>
</protein>
<organism evidence="2 3">
    <name type="scientific">Dermatophagoides pteronyssinus</name>
    <name type="common">European house dust mite</name>
    <dbReference type="NCBI Taxonomy" id="6956"/>
    <lineage>
        <taxon>Eukaryota</taxon>
        <taxon>Metazoa</taxon>
        <taxon>Ecdysozoa</taxon>
        <taxon>Arthropoda</taxon>
        <taxon>Chelicerata</taxon>
        <taxon>Arachnida</taxon>
        <taxon>Acari</taxon>
        <taxon>Acariformes</taxon>
        <taxon>Sarcoptiformes</taxon>
        <taxon>Astigmata</taxon>
        <taxon>Psoroptidia</taxon>
        <taxon>Analgoidea</taxon>
        <taxon>Pyroglyphidae</taxon>
        <taxon>Dermatophagoidinae</taxon>
        <taxon>Dermatophagoides</taxon>
    </lineage>
</organism>
<accession>A0ABQ8IYT4</accession>
<dbReference type="Proteomes" id="UP000887458">
    <property type="component" value="Unassembled WGS sequence"/>
</dbReference>
<feature type="transmembrane region" description="Helical" evidence="1">
    <location>
        <begin position="29"/>
        <end position="49"/>
    </location>
</feature>
<gene>
    <name evidence="2" type="ORF">DERP_010331</name>
</gene>
<evidence type="ECO:0000313" key="3">
    <source>
        <dbReference type="Proteomes" id="UP000887458"/>
    </source>
</evidence>
<feature type="non-terminal residue" evidence="2">
    <location>
        <position position="1"/>
    </location>
</feature>
<keyword evidence="1" id="KW-0472">Membrane</keyword>
<evidence type="ECO:0000313" key="2">
    <source>
        <dbReference type="EMBL" id="KAH9415475.1"/>
    </source>
</evidence>
<proteinExistence type="predicted"/>
<reference evidence="2 3" key="1">
    <citation type="journal article" date="2018" name="J. Allergy Clin. Immunol.">
        <title>High-quality assembly of Dermatophagoides pteronyssinus genome and transcriptome reveals a wide range of novel allergens.</title>
        <authorList>
            <person name="Liu X.Y."/>
            <person name="Yang K.Y."/>
            <person name="Wang M.Q."/>
            <person name="Kwok J.S."/>
            <person name="Zeng X."/>
            <person name="Yang Z."/>
            <person name="Xiao X.J."/>
            <person name="Lau C.P."/>
            <person name="Li Y."/>
            <person name="Huang Z.M."/>
            <person name="Ba J.G."/>
            <person name="Yim A.K."/>
            <person name="Ouyang C.Y."/>
            <person name="Ngai S.M."/>
            <person name="Chan T.F."/>
            <person name="Leung E.L."/>
            <person name="Liu L."/>
            <person name="Liu Z.G."/>
            <person name="Tsui S.K."/>
        </authorList>
    </citation>
    <scope>NUCLEOTIDE SEQUENCE [LARGE SCALE GENOMIC DNA]</scope>
    <source>
        <strain evidence="2">Derp</strain>
    </source>
</reference>
<sequence length="121" mass="13589">KQKIDATASLIIQYQQQQQKSTPCDKKKYSSLLLLMIFLTIVVASRIIFEQLTALGTSGQYISTQLRRCTIRGGINCSPLIFFDIITRTAYTSCRSSWLNSLVFTLIWRVTSIASTIKSSG</sequence>
<keyword evidence="3" id="KW-1185">Reference proteome</keyword>
<feature type="non-terminal residue" evidence="2">
    <location>
        <position position="121"/>
    </location>
</feature>
<name>A0ABQ8IYT4_DERPT</name>
<comment type="caution">
    <text evidence="2">The sequence shown here is derived from an EMBL/GenBank/DDBJ whole genome shotgun (WGS) entry which is preliminary data.</text>
</comment>
<keyword evidence="1" id="KW-1133">Transmembrane helix</keyword>
<keyword evidence="1" id="KW-0812">Transmembrane</keyword>
<reference evidence="2 3" key="2">
    <citation type="journal article" date="2022" name="Mol. Biol. Evol.">
        <title>Comparative Genomics Reveals Insights into the Divergent Evolution of Astigmatic Mites and Household Pest Adaptations.</title>
        <authorList>
            <person name="Xiong Q."/>
            <person name="Wan A.T."/>
            <person name="Liu X."/>
            <person name="Fung C.S."/>
            <person name="Xiao X."/>
            <person name="Malainual N."/>
            <person name="Hou J."/>
            <person name="Wang L."/>
            <person name="Wang M."/>
            <person name="Yang K.Y."/>
            <person name="Cui Y."/>
            <person name="Leung E.L."/>
            <person name="Nong W."/>
            <person name="Shin S.K."/>
            <person name="Au S.W."/>
            <person name="Jeong K.Y."/>
            <person name="Chew F.T."/>
            <person name="Hui J.H."/>
            <person name="Leung T.F."/>
            <person name="Tungtrongchitr A."/>
            <person name="Zhong N."/>
            <person name="Liu Z."/>
            <person name="Tsui S.K."/>
        </authorList>
    </citation>
    <scope>NUCLEOTIDE SEQUENCE [LARGE SCALE GENOMIC DNA]</scope>
    <source>
        <strain evidence="2">Derp</strain>
    </source>
</reference>
<evidence type="ECO:0000256" key="1">
    <source>
        <dbReference type="SAM" id="Phobius"/>
    </source>
</evidence>
<dbReference type="EMBL" id="NJHN03000096">
    <property type="protein sequence ID" value="KAH9415475.1"/>
    <property type="molecule type" value="Genomic_DNA"/>
</dbReference>